<dbReference type="PANTHER" id="PTHR22796:SF6">
    <property type="entry name" value="INTERFERON-INDUCED VERY LARGE GTPASE 1-RELATED"/>
    <property type="match status" value="1"/>
</dbReference>
<dbReference type="GO" id="GO:0005634">
    <property type="term" value="C:nucleus"/>
    <property type="evidence" value="ECO:0007669"/>
    <property type="project" value="UniProtKB-SubCell"/>
</dbReference>
<proteinExistence type="inferred from homology"/>
<keyword evidence="6" id="KW-0547">Nucleotide-binding</keyword>
<evidence type="ECO:0000256" key="6">
    <source>
        <dbReference type="ARBA" id="ARBA00022741"/>
    </source>
</evidence>
<dbReference type="GeneTree" id="ENSGT00940000163472"/>
<dbReference type="SUPFAM" id="SSF52540">
    <property type="entry name" value="P-loop containing nucleoside triphosphate hydrolases"/>
    <property type="match status" value="1"/>
</dbReference>
<organism evidence="12 13">
    <name type="scientific">Cyprinus carpio carpio</name>
    <dbReference type="NCBI Taxonomy" id="630221"/>
    <lineage>
        <taxon>Eukaryota</taxon>
        <taxon>Metazoa</taxon>
        <taxon>Chordata</taxon>
        <taxon>Craniata</taxon>
        <taxon>Vertebrata</taxon>
        <taxon>Euteleostomi</taxon>
        <taxon>Actinopterygii</taxon>
        <taxon>Neopterygii</taxon>
        <taxon>Teleostei</taxon>
        <taxon>Ostariophysi</taxon>
        <taxon>Cypriniformes</taxon>
        <taxon>Cyprinidae</taxon>
        <taxon>Cyprininae</taxon>
        <taxon>Cyprinus</taxon>
    </lineage>
</organism>
<reference evidence="12" key="2">
    <citation type="submission" date="2025-09" db="UniProtKB">
        <authorList>
            <consortium name="Ensembl"/>
        </authorList>
    </citation>
    <scope>IDENTIFICATION</scope>
</reference>
<sequence length="1862" mass="216942">MNTSENKEGENHKDDVTQHKPNLDLKDLTEDNQKLYADSNLCDSDSSDSSMDIILPNLSVALFGNSVSVQFGNENILLGEKQANMGNAEISKIEPLQRKISEYHISVLNMIDLHEAELNLSSADHHIDLLMNENEIHIFIFVVRLGQLTDADKMGLEWLQRVFGDKVLQFVMILFTYERYEEHDTIKDDLKNNPDLEQLIKKCGGRYQTCNKMMNNQSDMRDLMKKIEHLFNENQQQCYTGEMFNTESIQTKDLKNSICESEPTINKERKKEIIPSETGEKHWGKNTNFGTGFRPDLNLQQEETKKMYCLFDILHLDRNCKNLRAADVLQINTYAEQSHESFAVERLVQTFIQKLVMMDYRARYIKANEQDHTEQTDNDSEDESDIFNAVFLSNKRKSQSEGIHPMDVQMAVFHCADGFLKQLMVTKLSQCQYALPLLVPDPFTQQTEFPLWTFRQISKSWKMRNTNNETQPIYKAETPMVFFFRFGSVSSSKSQLMNSLINEKHNTFFHRNCSGSSRTRVLMDGVVEIAWFYPSGKNTDKFTECVAFCNLHGDAGDHEKQLQILTEMSSVNVVLLPQLDRNDKSATIIKNLYTNKKPLICLLTKVDSATDKKKGKFIIGLKDRNQSEVSEELRSAIKDCLSESSSTFRLEDVSKHSGIRIDEEDDDDCRRGREAAQQMMSLLEKKDLREIKESFLPHQGKLWHQWSQKNKELHRPRADETEVDISRKQTDSRKKREQQYESDISQFMKFFIKEMNSDSENKNIYFLKWLKILMDEYISDDLSALHQIYNEKWSTVLKLNENFDYESEQLKTAQTELEKISEELQDANFGLEHIMREIGQIYESCSFVKKNKKDLKDFSSLPSLAAEMMISGFPLELMDGDAAHVPVIWISAVLDQLIQKLGDQRVFVLSVLGLQSSGKSTMLNAMFGLQFAVSAGRCTRGAFMQLIRVSDEMKPQINFDYILVVDTEGLRALELARRSTQLHDNELATFVVGIGNLTLINIFGENPSEMQDILQIAVQAFMRMKKVRLNPSCVFVHQNVSDVTAGEKNMEGRRRLQEILDEMTKLAAEEEVCDAQRFSDVIRFDVQNDVKYFAHLWEGNPPMAPPNPNYCENIQELKKTIVSHASKSDGMMLKDLKDRIKDLWEALLKEHFIFNFRNSLEISAYRKLETEYSKWSWSLRSALLKIEYKLHNKIENEAIHEVEEKDLQRELMETSEKVTNILIQWKTSFEIKIKELQENIVRETKRKLNEILQQRDMKKKIDAQRTDHENTLYEKSKELALKLKDKPNDEETLKREFDWFWKQCMNKIITDTQTSIKNIDILTDGKRLLCDIYQGRLPVDHWEEGTEYKNIFMVTNYSQYVIFKRSKITLTKRESIEAKNDASRTVNETFGFAQPLSPENEIHVRTFVNDVAQQTDKMIQSFNISKMGYNISCIQQFTDYIKRRVTEHQEGRVKYVFKNEFFMDLVLSICKRANKIITDQHRLFRESNDPVLYLERKREEYYSIFQKYCHGATSTAIFGEIICQKLKEPIEQSVYKKTARDLTDEMRTNCESMNGNRSNLEKHILKILAENATFDKYMNYIHNPRDHFKSFIRDEVSRYITDKFSLSVLPKMKENIKLLQQKIMKAAHESTEHVQVNSGDVGLWLKSYTQQLSDELIFSEKDLSGVKHDDVDDFKLLEDVMVKELTAIMSDISSKFSTETFPVKLDCKYKPDELLIDYFCQCCWVQCPFCTAICTNTIENHHGDHSVSFHRVIGLNGIHFLNTSNLSTYICTSAVANSNLYFYPNDSDKVLWRDYRSAGGVYADWSITSDLSELPYWKWFVCRFQEDLEKHYKNTFEGSGKIPDEWKQYTKQDAFDSLDKYI</sequence>
<evidence type="ECO:0000256" key="5">
    <source>
        <dbReference type="ARBA" id="ARBA00022490"/>
    </source>
</evidence>
<feature type="domain" description="VLIG-type G" evidence="11">
    <location>
        <begin position="903"/>
        <end position="1144"/>
    </location>
</feature>
<feature type="region of interest" description="Disordered" evidence="10">
    <location>
        <begin position="713"/>
        <end position="738"/>
    </location>
</feature>
<keyword evidence="13" id="KW-1185">Reference proteome</keyword>
<comment type="similarity">
    <text evidence="4">Belongs to the TRAFAC class TrmE-Era-EngA-EngB-Septin-like GTPase superfamily. AIG1/Toc34/Toc159-like paraseptin GTPase family. IAN subfamily.</text>
</comment>
<dbReference type="Pfam" id="PF25496">
    <property type="entry name" value="URGCP"/>
    <property type="match status" value="1"/>
</dbReference>
<evidence type="ECO:0000256" key="4">
    <source>
        <dbReference type="ARBA" id="ARBA00008535"/>
    </source>
</evidence>
<reference evidence="12" key="1">
    <citation type="submission" date="2025-08" db="UniProtKB">
        <authorList>
            <consortium name="Ensembl"/>
        </authorList>
    </citation>
    <scope>IDENTIFICATION</scope>
</reference>
<evidence type="ECO:0000259" key="11">
    <source>
        <dbReference type="PROSITE" id="PS51717"/>
    </source>
</evidence>
<protein>
    <recommendedName>
        <fullName evidence="11">VLIG-type G domain-containing protein</fullName>
    </recommendedName>
</protein>
<dbReference type="Pfam" id="PF25683">
    <property type="entry name" value="URGCP_GTPase"/>
    <property type="match status" value="1"/>
</dbReference>
<dbReference type="InterPro" id="IPR030383">
    <property type="entry name" value="G_VLIG_dom"/>
</dbReference>
<dbReference type="InterPro" id="IPR057365">
    <property type="entry name" value="URGCP"/>
</dbReference>
<dbReference type="InterPro" id="IPR058641">
    <property type="entry name" value="GVIN1_dom"/>
</dbReference>
<dbReference type="PROSITE" id="PS51717">
    <property type="entry name" value="G_VLIG"/>
    <property type="match status" value="1"/>
</dbReference>
<evidence type="ECO:0000256" key="7">
    <source>
        <dbReference type="ARBA" id="ARBA00023134"/>
    </source>
</evidence>
<evidence type="ECO:0000256" key="1">
    <source>
        <dbReference type="ARBA" id="ARBA00004123"/>
    </source>
</evidence>
<dbReference type="Gene3D" id="3.40.50.300">
    <property type="entry name" value="P-loop containing nucleotide triphosphate hydrolases"/>
    <property type="match status" value="2"/>
</dbReference>
<keyword evidence="9" id="KW-0175">Coiled coil</keyword>
<feature type="region of interest" description="Disordered" evidence="10">
    <location>
        <begin position="1"/>
        <end position="25"/>
    </location>
</feature>
<dbReference type="OMA" id="HHENTLI"/>
<dbReference type="Pfam" id="PF25974">
    <property type="entry name" value="URGCP_9th"/>
    <property type="match status" value="1"/>
</dbReference>
<accession>A0A9J7Z2K0</accession>
<dbReference type="GO" id="GO:0005525">
    <property type="term" value="F:GTP binding"/>
    <property type="evidence" value="ECO:0007669"/>
    <property type="project" value="UniProtKB-KW"/>
</dbReference>
<evidence type="ECO:0000256" key="9">
    <source>
        <dbReference type="SAM" id="Coils"/>
    </source>
</evidence>
<dbReference type="GO" id="GO:0005737">
    <property type="term" value="C:cytoplasm"/>
    <property type="evidence" value="ECO:0007669"/>
    <property type="project" value="UniProtKB-SubCell"/>
</dbReference>
<evidence type="ECO:0000256" key="2">
    <source>
        <dbReference type="ARBA" id="ARBA00004496"/>
    </source>
</evidence>
<evidence type="ECO:0000313" key="12">
    <source>
        <dbReference type="Ensembl" id="ENSCCRP00000125446.1"/>
    </source>
</evidence>
<evidence type="ECO:0000256" key="10">
    <source>
        <dbReference type="SAM" id="MobiDB-lite"/>
    </source>
</evidence>
<comment type="subcellular location">
    <subcellularLocation>
        <location evidence="2">Cytoplasm</location>
    </subcellularLocation>
    <subcellularLocation>
        <location evidence="1">Nucleus</location>
    </subcellularLocation>
</comment>
<comment type="similarity">
    <text evidence="3">Belongs to the TRAFAC class dynamin-like GTPase superfamily. Very large inducible GTPase (VLIG) family.</text>
</comment>
<dbReference type="Ensembl" id="ENSCCRT00000192086.1">
    <property type="protein sequence ID" value="ENSCCRP00000125446.1"/>
    <property type="gene ID" value="ENSCCRG00000068190.1"/>
</dbReference>
<keyword evidence="7" id="KW-0342">GTP-binding</keyword>
<evidence type="ECO:0000256" key="3">
    <source>
        <dbReference type="ARBA" id="ARBA00006828"/>
    </source>
</evidence>
<evidence type="ECO:0000256" key="8">
    <source>
        <dbReference type="ARBA" id="ARBA00023242"/>
    </source>
</evidence>
<dbReference type="Proteomes" id="UP001108240">
    <property type="component" value="Unplaced"/>
</dbReference>
<dbReference type="InterPro" id="IPR006703">
    <property type="entry name" value="G_AIG1"/>
</dbReference>
<dbReference type="Pfam" id="PF04548">
    <property type="entry name" value="AIG1"/>
    <property type="match status" value="1"/>
</dbReference>
<dbReference type="PANTHER" id="PTHR22796">
    <property type="entry name" value="URG4-RELATED"/>
    <property type="match status" value="1"/>
</dbReference>
<keyword evidence="8" id="KW-0539">Nucleus</keyword>
<evidence type="ECO:0000313" key="13">
    <source>
        <dbReference type="Proteomes" id="UP001108240"/>
    </source>
</evidence>
<feature type="coiled-coil region" evidence="9">
    <location>
        <begin position="1226"/>
        <end position="1254"/>
    </location>
</feature>
<keyword evidence="5" id="KW-0963">Cytoplasm</keyword>
<dbReference type="InterPro" id="IPR027417">
    <property type="entry name" value="P-loop_NTPase"/>
</dbReference>
<name>A0A9J7Z2K0_CYPCA</name>